<gene>
    <name evidence="1" type="ORF">TSPI_00323</name>
</gene>
<comment type="caution">
    <text evidence="1">The sequence shown here is derived from an EMBL/GenBank/DDBJ whole genome shotgun (WGS) entry which is preliminary data.</text>
</comment>
<evidence type="ECO:0000313" key="1">
    <source>
        <dbReference type="EMBL" id="KAL1243604.1"/>
    </source>
</evidence>
<accession>A0ABR3KSI1</accession>
<dbReference type="EMBL" id="JBEUSY010000169">
    <property type="protein sequence ID" value="KAL1243604.1"/>
    <property type="molecule type" value="Genomic_DNA"/>
</dbReference>
<organism evidence="1 2">
    <name type="scientific">Trichinella spiralis</name>
    <name type="common">Trichina worm</name>
    <dbReference type="NCBI Taxonomy" id="6334"/>
    <lineage>
        <taxon>Eukaryota</taxon>
        <taxon>Metazoa</taxon>
        <taxon>Ecdysozoa</taxon>
        <taxon>Nematoda</taxon>
        <taxon>Enoplea</taxon>
        <taxon>Dorylaimia</taxon>
        <taxon>Trichinellida</taxon>
        <taxon>Trichinellidae</taxon>
        <taxon>Trichinella</taxon>
    </lineage>
</organism>
<reference evidence="1 2" key="1">
    <citation type="submission" date="2024-07" db="EMBL/GenBank/DDBJ databases">
        <title>Enhanced genomic and transcriptomic resources for Trichinella pseudospiralis and T. spiralis underpin the discovery of pronounced molecular differences between stages and species.</title>
        <authorList>
            <person name="Pasi K.K."/>
            <person name="La Rosa G."/>
            <person name="Gomez-Morales M.A."/>
            <person name="Tosini F."/>
            <person name="Sumanam S."/>
            <person name="Young N.D."/>
            <person name="Chang B.C."/>
            <person name="Robin G.B."/>
        </authorList>
    </citation>
    <scope>NUCLEOTIDE SEQUENCE [LARGE SCALE GENOMIC DNA]</scope>
    <source>
        <strain evidence="1">ISS534</strain>
    </source>
</reference>
<protein>
    <submittedName>
        <fullName evidence="1">Interferon-induced GTP-binding protein</fullName>
    </submittedName>
</protein>
<sequence>MTPFSYQFRISSTGNQCKICASCCSACALFTFGSNIWSPLCTLPVCVFVRSWLCMVLCKEDVVVQGDKQTIQACVSSRLSSQPQNFVVVRCRRISSMTAFSTAPIVDYYSIHLTVLFGNCVSILEPVHIHRALSNKQYFVRF</sequence>
<proteinExistence type="predicted"/>
<keyword evidence="2" id="KW-1185">Reference proteome</keyword>
<evidence type="ECO:0000313" key="2">
    <source>
        <dbReference type="Proteomes" id="UP001558632"/>
    </source>
</evidence>
<name>A0ABR3KSI1_TRISP</name>
<dbReference type="Proteomes" id="UP001558632">
    <property type="component" value="Unassembled WGS sequence"/>
</dbReference>